<dbReference type="AlphaFoldDB" id="A0AB39XWA9"/>
<dbReference type="EMBL" id="CP165727">
    <property type="protein sequence ID" value="XDV61859.1"/>
    <property type="molecule type" value="Genomic_DNA"/>
</dbReference>
<dbReference type="RefSeq" id="WP_168724423.1">
    <property type="nucleotide sequence ID" value="NZ_CP165727.1"/>
</dbReference>
<protein>
    <submittedName>
        <fullName evidence="2">DUF6760 family protein</fullName>
    </submittedName>
</protein>
<proteinExistence type="predicted"/>
<accession>A0AB39XWA9</accession>
<evidence type="ECO:0000313" key="2">
    <source>
        <dbReference type="EMBL" id="XDV61859.1"/>
    </source>
</evidence>
<evidence type="ECO:0000259" key="1">
    <source>
        <dbReference type="Pfam" id="PF20546"/>
    </source>
</evidence>
<sequence>MTYATDRLHEEIAYIAYHFHWSLEEILDLEHRDRRRYTEQIAGLVARASAEG</sequence>
<reference evidence="2" key="1">
    <citation type="submission" date="2024-08" db="EMBL/GenBank/DDBJ databases">
        <authorList>
            <person name="Yu S.T."/>
        </authorList>
    </citation>
    <scope>NUCLEOTIDE SEQUENCE</scope>
    <source>
        <strain evidence="2">R33</strain>
    </source>
</reference>
<gene>
    <name evidence="2" type="ORF">AB5J51_02355</name>
</gene>
<dbReference type="InterPro" id="IPR046648">
    <property type="entry name" value="DUF6760"/>
</dbReference>
<feature type="domain" description="DUF6760" evidence="1">
    <location>
        <begin position="3"/>
        <end position="47"/>
    </location>
</feature>
<organism evidence="2">
    <name type="scientific">Streptomyces sp. R33</name>
    <dbReference type="NCBI Taxonomy" id="3238629"/>
    <lineage>
        <taxon>Bacteria</taxon>
        <taxon>Bacillati</taxon>
        <taxon>Actinomycetota</taxon>
        <taxon>Actinomycetes</taxon>
        <taxon>Kitasatosporales</taxon>
        <taxon>Streptomycetaceae</taxon>
        <taxon>Streptomyces</taxon>
    </lineage>
</organism>
<dbReference type="Pfam" id="PF20546">
    <property type="entry name" value="DUF6760"/>
    <property type="match status" value="1"/>
</dbReference>
<name>A0AB39XWA9_9ACTN</name>